<dbReference type="NCBIfam" id="TIGR01992">
    <property type="entry name" value="PTS-IIBC-Tre"/>
    <property type="match status" value="1"/>
</dbReference>
<evidence type="ECO:0000256" key="5">
    <source>
        <dbReference type="ARBA" id="ARBA00022679"/>
    </source>
</evidence>
<evidence type="ECO:0000256" key="8">
    <source>
        <dbReference type="ARBA" id="ARBA00022777"/>
    </source>
</evidence>
<evidence type="ECO:0000256" key="6">
    <source>
        <dbReference type="ARBA" id="ARBA00022683"/>
    </source>
</evidence>
<dbReference type="GO" id="GO:0015574">
    <property type="term" value="F:trehalose transmembrane transporter activity"/>
    <property type="evidence" value="ECO:0007669"/>
    <property type="project" value="InterPro"/>
</dbReference>
<dbReference type="InterPro" id="IPR003352">
    <property type="entry name" value="PTS_EIIC"/>
</dbReference>
<evidence type="ECO:0000256" key="10">
    <source>
        <dbReference type="ARBA" id="ARBA00023136"/>
    </source>
</evidence>
<feature type="transmembrane region" description="Helical" evidence="12">
    <location>
        <begin position="344"/>
        <end position="367"/>
    </location>
</feature>
<feature type="transmembrane region" description="Helical" evidence="12">
    <location>
        <begin position="402"/>
        <end position="423"/>
    </location>
</feature>
<evidence type="ECO:0000259" key="13">
    <source>
        <dbReference type="PROSITE" id="PS51098"/>
    </source>
</evidence>
<protein>
    <submittedName>
        <fullName evidence="15">PTS maltose transporter subunit IIBC</fullName>
    </submittedName>
</protein>
<keyword evidence="9 12" id="KW-1133">Transmembrane helix</keyword>
<dbReference type="InterPro" id="IPR036878">
    <property type="entry name" value="Glu_permease_IIB"/>
</dbReference>
<keyword evidence="16" id="KW-1185">Reference proteome</keyword>
<evidence type="ECO:0000313" key="15">
    <source>
        <dbReference type="EMBL" id="ASW43641.1"/>
    </source>
</evidence>
<evidence type="ECO:0000256" key="12">
    <source>
        <dbReference type="SAM" id="Phobius"/>
    </source>
</evidence>
<dbReference type="InterPro" id="IPR018113">
    <property type="entry name" value="PTrfase_EIIB_Cys"/>
</dbReference>
<feature type="active site" description="Phosphocysteine intermediate; for EIIB activity" evidence="11">
    <location>
        <position position="27"/>
    </location>
</feature>
<dbReference type="GO" id="GO:0009401">
    <property type="term" value="P:phosphoenolpyruvate-dependent sugar phosphotransferase system"/>
    <property type="evidence" value="ECO:0007669"/>
    <property type="project" value="UniProtKB-KW"/>
</dbReference>
<reference evidence="15 16" key="1">
    <citation type="submission" date="2016-08" db="EMBL/GenBank/DDBJ databases">
        <title>Complete Genome Sequence Of The Indigo Reducing Clostridium isatidis DSM15098.</title>
        <authorList>
            <person name="Little G.T."/>
            <person name="Minton N.P."/>
        </authorList>
    </citation>
    <scope>NUCLEOTIDE SEQUENCE [LARGE SCALE GENOMIC DNA]</scope>
    <source>
        <strain evidence="15 16">DSM 15098</strain>
    </source>
</reference>
<dbReference type="InterPro" id="IPR050558">
    <property type="entry name" value="PTS_Sugar-Specific_Components"/>
</dbReference>
<evidence type="ECO:0000313" key="16">
    <source>
        <dbReference type="Proteomes" id="UP000264883"/>
    </source>
</evidence>
<dbReference type="PROSITE" id="PS51098">
    <property type="entry name" value="PTS_EIIB_TYPE_1"/>
    <property type="match status" value="1"/>
</dbReference>
<evidence type="ECO:0000256" key="11">
    <source>
        <dbReference type="PROSITE-ProRule" id="PRU00421"/>
    </source>
</evidence>
<feature type="transmembrane region" description="Helical" evidence="12">
    <location>
        <begin position="189"/>
        <end position="210"/>
    </location>
</feature>
<dbReference type="Pfam" id="PF00367">
    <property type="entry name" value="PTS_EIIB"/>
    <property type="match status" value="1"/>
</dbReference>
<dbReference type="InterPro" id="IPR013013">
    <property type="entry name" value="PTS_EIIC_1"/>
</dbReference>
<keyword evidence="7 12" id="KW-0812">Transmembrane</keyword>
<keyword evidence="2" id="KW-0813">Transport</keyword>
<keyword evidence="10 12" id="KW-0472">Membrane</keyword>
<dbReference type="FunFam" id="3.30.1360.60:FF:000001">
    <property type="entry name" value="PTS system glucose-specific IIBC component PtsG"/>
    <property type="match status" value="1"/>
</dbReference>
<dbReference type="AlphaFoldDB" id="A0A343JDN3"/>
<dbReference type="GO" id="GO:0090589">
    <property type="term" value="F:protein-phosphocysteine-trehalose phosphotransferase system transporter activity"/>
    <property type="evidence" value="ECO:0007669"/>
    <property type="project" value="TreeGrafter"/>
</dbReference>
<dbReference type="InterPro" id="IPR011296">
    <property type="entry name" value="PTS_IIBC_treh"/>
</dbReference>
<dbReference type="GO" id="GO:0005886">
    <property type="term" value="C:plasma membrane"/>
    <property type="evidence" value="ECO:0007669"/>
    <property type="project" value="UniProtKB-SubCell"/>
</dbReference>
<sequence length="486" mass="52353">MGKFKQEALDLLELVGGKENIASLSHCVTRLRFVLKDEGKANVKEIEKLPTVKGTFTNAGQFQVIIGNEVKTFFDDFVKVSGVKGVSKEEAKKAAQQNMSLLQRIISGLAEIFVPILPAIITGGLILGFRNIIGDMKVFGDGTQALTDLYPVLAEIHSFLWILGEAIFHFLPVAITWSTVKKFGGSEILGIVLGITLVSPQLLNAYGYAAAVQEGTVPFWDFGLFTIDKVGYQAQVIPAMLSGILLSKLELSLRKYIPDVLKMIIIPFVALLVTLLLSYIVIGPVSRVLGDNIALVFNYLLTGPIKLLGAIIFGLLYAPLVITGLHHTFIAVDLQLIANNGGTMIWPLIALSNIAQGSAAVAMLIIYKKNAKLKSVAASAGISAWLGVTEPAMFGVNLKYKYPFYAALIGSASAAVVSILTGVLANSIGIGGLPGFLAIQPQYWVQFIIAMLVAVIVPAALTFVFDKKYSKDYQELVEAKESATMN</sequence>
<dbReference type="InterPro" id="IPR001996">
    <property type="entry name" value="PTS_IIB_1"/>
</dbReference>
<evidence type="ECO:0000256" key="7">
    <source>
        <dbReference type="ARBA" id="ARBA00022692"/>
    </source>
</evidence>
<dbReference type="GO" id="GO:0008982">
    <property type="term" value="F:protein-N(PI)-phosphohistidine-sugar phosphotransferase activity"/>
    <property type="evidence" value="ECO:0007669"/>
    <property type="project" value="InterPro"/>
</dbReference>
<evidence type="ECO:0000259" key="14">
    <source>
        <dbReference type="PROSITE" id="PS51103"/>
    </source>
</evidence>
<feature type="domain" description="PTS EIIB type-1" evidence="13">
    <location>
        <begin position="5"/>
        <end position="87"/>
    </location>
</feature>
<dbReference type="EMBL" id="CP016786">
    <property type="protein sequence ID" value="ASW43641.1"/>
    <property type="molecule type" value="Genomic_DNA"/>
</dbReference>
<dbReference type="PROSITE" id="PS51103">
    <property type="entry name" value="PTS_EIIC_TYPE_1"/>
    <property type="match status" value="1"/>
</dbReference>
<evidence type="ECO:0000256" key="1">
    <source>
        <dbReference type="ARBA" id="ARBA00004651"/>
    </source>
</evidence>
<feature type="transmembrane region" description="Helical" evidence="12">
    <location>
        <begin position="158"/>
        <end position="177"/>
    </location>
</feature>
<accession>A0A343JDN3</accession>
<keyword evidence="4" id="KW-0762">Sugar transport</keyword>
<keyword evidence="6" id="KW-0598">Phosphotransferase system</keyword>
<dbReference type="PANTHER" id="PTHR30175">
    <property type="entry name" value="PHOSPHOTRANSFERASE SYSTEM TRANSPORT PROTEIN"/>
    <property type="match status" value="1"/>
</dbReference>
<gene>
    <name evidence="15" type="ORF">BEN51_09160</name>
</gene>
<feature type="domain" description="PTS EIIC type-1" evidence="14">
    <location>
        <begin position="107"/>
        <end position="481"/>
    </location>
</feature>
<dbReference type="RefSeq" id="WP_119865778.1">
    <property type="nucleotide sequence ID" value="NZ_CP016786.1"/>
</dbReference>
<dbReference type="SUPFAM" id="SSF55604">
    <property type="entry name" value="Glucose permease domain IIB"/>
    <property type="match status" value="1"/>
</dbReference>
<dbReference type="PANTHER" id="PTHR30175:SF4">
    <property type="entry name" value="PTS SYSTEM TREHALOSE-SPECIFIC EIIBC COMPONENT"/>
    <property type="match status" value="1"/>
</dbReference>
<dbReference type="Pfam" id="PF02378">
    <property type="entry name" value="PTS_EIIC"/>
    <property type="match status" value="1"/>
</dbReference>
<keyword evidence="3" id="KW-1003">Cell membrane</keyword>
<dbReference type="CDD" id="cd00212">
    <property type="entry name" value="PTS_IIB_glc"/>
    <property type="match status" value="1"/>
</dbReference>
<dbReference type="PROSITE" id="PS01035">
    <property type="entry name" value="PTS_EIIB_TYPE_1_CYS"/>
    <property type="match status" value="1"/>
</dbReference>
<organism evidence="15 16">
    <name type="scientific">Clostridium isatidis</name>
    <dbReference type="NCBI Taxonomy" id="182773"/>
    <lineage>
        <taxon>Bacteria</taxon>
        <taxon>Bacillati</taxon>
        <taxon>Bacillota</taxon>
        <taxon>Clostridia</taxon>
        <taxon>Eubacteriales</taxon>
        <taxon>Clostridiaceae</taxon>
        <taxon>Clostridium</taxon>
    </lineage>
</organism>
<comment type="subcellular location">
    <subcellularLocation>
        <location evidence="1">Cell membrane</location>
        <topology evidence="1">Multi-pass membrane protein</topology>
    </subcellularLocation>
</comment>
<keyword evidence="8" id="KW-0418">Kinase</keyword>
<name>A0A343JDN3_9CLOT</name>
<dbReference type="NCBIfam" id="TIGR00826">
    <property type="entry name" value="EIIB_glc"/>
    <property type="match status" value="1"/>
</dbReference>
<dbReference type="NCBIfam" id="NF008236">
    <property type="entry name" value="PRK11007.1"/>
    <property type="match status" value="1"/>
</dbReference>
<evidence type="ECO:0000256" key="9">
    <source>
        <dbReference type="ARBA" id="ARBA00022989"/>
    </source>
</evidence>
<keyword evidence="5" id="KW-0808">Transferase</keyword>
<feature type="transmembrane region" description="Helical" evidence="12">
    <location>
        <begin position="443"/>
        <end position="465"/>
    </location>
</feature>
<dbReference type="GO" id="GO:0016301">
    <property type="term" value="F:kinase activity"/>
    <property type="evidence" value="ECO:0007669"/>
    <property type="project" value="UniProtKB-KW"/>
</dbReference>
<proteinExistence type="predicted"/>
<feature type="transmembrane region" description="Helical" evidence="12">
    <location>
        <begin position="261"/>
        <end position="281"/>
    </location>
</feature>
<evidence type="ECO:0000256" key="4">
    <source>
        <dbReference type="ARBA" id="ARBA00022597"/>
    </source>
</evidence>
<evidence type="ECO:0000256" key="2">
    <source>
        <dbReference type="ARBA" id="ARBA00022448"/>
    </source>
</evidence>
<dbReference type="OrthoDB" id="92465at2"/>
<dbReference type="Proteomes" id="UP000264883">
    <property type="component" value="Chromosome"/>
</dbReference>
<dbReference type="KEGG" id="cia:BEN51_09160"/>
<dbReference type="Gene3D" id="3.30.1360.60">
    <property type="entry name" value="Glucose permease domain IIB"/>
    <property type="match status" value="1"/>
</dbReference>
<evidence type="ECO:0000256" key="3">
    <source>
        <dbReference type="ARBA" id="ARBA00022475"/>
    </source>
</evidence>
<feature type="transmembrane region" description="Helical" evidence="12">
    <location>
        <begin position="109"/>
        <end position="129"/>
    </location>
</feature>